<sequence>MASLMRPSQSARALSNGDLLLAAMGYEVPRAKGGHPENASRPFPLDGQIYQALTSWSAFCGDMAAWYVASFADDPIVLIGSPTMEMCARYHIPTRRSFVVCTLSRIMHDIVPQRFVGIVDCENDPLIDRKLSEQANHWAVEFAKHDQLPGFFEVLGRFPDA</sequence>
<evidence type="ECO:0000313" key="2">
    <source>
        <dbReference type="Proteomes" id="UP000194012"/>
    </source>
</evidence>
<protein>
    <submittedName>
        <fullName evidence="1">Uncharacterized protein</fullName>
    </submittedName>
</protein>
<organism evidence="1 2">
    <name type="scientific">Roseovarius gaetbuli</name>
    <dbReference type="NCBI Taxonomy" id="1356575"/>
    <lineage>
        <taxon>Bacteria</taxon>
        <taxon>Pseudomonadati</taxon>
        <taxon>Pseudomonadota</taxon>
        <taxon>Alphaproteobacteria</taxon>
        <taxon>Rhodobacterales</taxon>
        <taxon>Roseobacteraceae</taxon>
        <taxon>Roseovarius</taxon>
    </lineage>
</organism>
<dbReference type="EMBL" id="FWFJ01000055">
    <property type="protein sequence ID" value="SLN73158.1"/>
    <property type="molecule type" value="Genomic_DNA"/>
</dbReference>
<evidence type="ECO:0000313" key="1">
    <source>
        <dbReference type="EMBL" id="SLN73158.1"/>
    </source>
</evidence>
<keyword evidence="2" id="KW-1185">Reference proteome</keyword>
<accession>A0A1X7A8Z2</accession>
<dbReference type="RefSeq" id="WP_085828499.1">
    <property type="nucleotide sequence ID" value="NZ_FWFJ01000055.1"/>
</dbReference>
<gene>
    <name evidence="1" type="ORF">ROG8370_03581</name>
</gene>
<dbReference type="Proteomes" id="UP000194012">
    <property type="component" value="Unassembled WGS sequence"/>
</dbReference>
<name>A0A1X7A8Z2_9RHOB</name>
<reference evidence="2" key="1">
    <citation type="submission" date="2017-03" db="EMBL/GenBank/DDBJ databases">
        <authorList>
            <person name="Rodrigo-Torres L."/>
            <person name="Arahal R.D."/>
            <person name="Lucena T."/>
        </authorList>
    </citation>
    <scope>NUCLEOTIDE SEQUENCE [LARGE SCALE GENOMIC DNA]</scope>
    <source>
        <strain evidence="2">CECT 8370</strain>
    </source>
</reference>
<dbReference type="OrthoDB" id="7743695at2"/>
<dbReference type="AlphaFoldDB" id="A0A1X7A8Z2"/>
<proteinExistence type="predicted"/>